<dbReference type="EMBL" id="QRVT01000001">
    <property type="protein sequence ID" value="RGS66083.1"/>
    <property type="molecule type" value="Genomic_DNA"/>
</dbReference>
<organism evidence="2 5">
    <name type="scientific">Bifidobacterium adolescentis</name>
    <dbReference type="NCBI Taxonomy" id="1680"/>
    <lineage>
        <taxon>Bacteria</taxon>
        <taxon>Bacillati</taxon>
        <taxon>Actinomycetota</taxon>
        <taxon>Actinomycetes</taxon>
        <taxon>Bifidobacteriales</taxon>
        <taxon>Bifidobacteriaceae</taxon>
        <taxon>Bifidobacterium</taxon>
    </lineage>
</organism>
<dbReference type="Gene3D" id="1.10.10.2910">
    <property type="match status" value="1"/>
</dbReference>
<dbReference type="Proteomes" id="UP000285262">
    <property type="component" value="Unassembled WGS sequence"/>
</dbReference>
<evidence type="ECO:0000313" key="5">
    <source>
        <dbReference type="Proteomes" id="UP000095647"/>
    </source>
</evidence>
<dbReference type="RefSeq" id="WP_055063204.1">
    <property type="nucleotide sequence ID" value="NZ_CACRSR010000013.1"/>
</dbReference>
<evidence type="ECO:0000313" key="4">
    <source>
        <dbReference type="EMBL" id="RHK27431.1"/>
    </source>
</evidence>
<evidence type="ECO:0000259" key="1">
    <source>
        <dbReference type="Pfam" id="PF06114"/>
    </source>
</evidence>
<dbReference type="EMBL" id="CYYI01000004">
    <property type="protein sequence ID" value="CUN81266.1"/>
    <property type="molecule type" value="Genomic_DNA"/>
</dbReference>
<gene>
    <name evidence="4" type="ORF">DW072_01835</name>
    <name evidence="3" type="ORF">DWX79_03175</name>
    <name evidence="2" type="ORF">ERS852382_01423</name>
</gene>
<evidence type="ECO:0000313" key="3">
    <source>
        <dbReference type="EMBL" id="RGS66083.1"/>
    </source>
</evidence>
<name>A0A174A103_BIFAD</name>
<reference evidence="2 5" key="1">
    <citation type="submission" date="2015-09" db="EMBL/GenBank/DDBJ databases">
        <authorList>
            <consortium name="Pathogen Informatics"/>
        </authorList>
    </citation>
    <scope>NUCLEOTIDE SEQUENCE [LARGE SCALE GENOMIC DNA]</scope>
    <source>
        <strain evidence="2 5">2789STDY5608824</strain>
    </source>
</reference>
<dbReference type="AlphaFoldDB" id="A0A174A103"/>
<accession>A0A174A103</accession>
<dbReference type="InterPro" id="IPR010359">
    <property type="entry name" value="IrrE_HExxH"/>
</dbReference>
<sequence length="135" mass="15552">MDNKTIAELHRNAESMGLSVMSRDLPRDICGLYDDRHKLILLADWLNQRQRRCTLCHELIHAKHHDPGCGSQYGLKCERRCRRETALALISPVDYGMVEQIYEGNTWMMAVELGVTIQVLSDYRQLLYDSGVCVQ</sequence>
<evidence type="ECO:0000313" key="6">
    <source>
        <dbReference type="Proteomes" id="UP000285262"/>
    </source>
</evidence>
<dbReference type="Pfam" id="PF06114">
    <property type="entry name" value="Peptidase_M78"/>
    <property type="match status" value="1"/>
</dbReference>
<evidence type="ECO:0000313" key="7">
    <source>
        <dbReference type="Proteomes" id="UP000285462"/>
    </source>
</evidence>
<evidence type="ECO:0000313" key="2">
    <source>
        <dbReference type="EMBL" id="CUN81266.1"/>
    </source>
</evidence>
<feature type="domain" description="IrrE N-terminal-like" evidence="1">
    <location>
        <begin position="14"/>
        <end position="72"/>
    </location>
</feature>
<proteinExistence type="predicted"/>
<reference evidence="6 7" key="2">
    <citation type="submission" date="2018-08" db="EMBL/GenBank/DDBJ databases">
        <title>A genome reference for cultivated species of the human gut microbiota.</title>
        <authorList>
            <person name="Zou Y."/>
            <person name="Xue W."/>
            <person name="Luo G."/>
        </authorList>
    </citation>
    <scope>NUCLEOTIDE SEQUENCE [LARGE SCALE GENOMIC DNA]</scope>
    <source>
        <strain evidence="3 7">AF21-27</strain>
        <strain evidence="4 6">AF45-19</strain>
    </source>
</reference>
<protein>
    <submittedName>
        <fullName evidence="3">ImmA/IrrE family metallo-endopeptidase</fullName>
    </submittedName>
</protein>
<dbReference type="Proteomes" id="UP000285462">
    <property type="component" value="Unassembled WGS sequence"/>
</dbReference>
<dbReference type="EMBL" id="QRNG01000001">
    <property type="protein sequence ID" value="RHK27431.1"/>
    <property type="molecule type" value="Genomic_DNA"/>
</dbReference>
<dbReference type="Proteomes" id="UP000095647">
    <property type="component" value="Unassembled WGS sequence"/>
</dbReference>